<dbReference type="InterPro" id="IPR013783">
    <property type="entry name" value="Ig-like_fold"/>
</dbReference>
<name>A0A3Q0CBL5_MESAU</name>
<organism evidence="13 14">
    <name type="scientific">Mesocricetus auratus</name>
    <name type="common">Golden hamster</name>
    <dbReference type="NCBI Taxonomy" id="10036"/>
    <lineage>
        <taxon>Eukaryota</taxon>
        <taxon>Metazoa</taxon>
        <taxon>Chordata</taxon>
        <taxon>Craniata</taxon>
        <taxon>Vertebrata</taxon>
        <taxon>Euteleostomi</taxon>
        <taxon>Mammalia</taxon>
        <taxon>Eutheria</taxon>
        <taxon>Euarchontoglires</taxon>
        <taxon>Glires</taxon>
        <taxon>Rodentia</taxon>
        <taxon>Myomorpha</taxon>
        <taxon>Muroidea</taxon>
        <taxon>Cricetidae</taxon>
        <taxon>Cricetinae</taxon>
        <taxon>Mesocricetus</taxon>
    </lineage>
</organism>
<dbReference type="Gene3D" id="2.60.40.10">
    <property type="entry name" value="Immunoglobulins"/>
    <property type="match status" value="6"/>
</dbReference>
<dbReference type="Pfam" id="PF13895">
    <property type="entry name" value="Ig_2"/>
    <property type="match status" value="2"/>
</dbReference>
<dbReference type="PANTHER" id="PTHR11738">
    <property type="entry name" value="MHC CLASS I NK CELL RECEPTOR"/>
    <property type="match status" value="1"/>
</dbReference>
<evidence type="ECO:0000256" key="3">
    <source>
        <dbReference type="ARBA" id="ARBA00022692"/>
    </source>
</evidence>
<protein>
    <submittedName>
        <fullName evidence="14">Leukocyte immunoglobulin-like receptor subfamily A member 6</fullName>
    </submittedName>
</protein>
<keyword evidence="2" id="KW-1003">Cell membrane</keyword>
<evidence type="ECO:0000256" key="5">
    <source>
        <dbReference type="ARBA" id="ARBA00022737"/>
    </source>
</evidence>
<keyword evidence="8" id="KW-1015">Disulfide bond</keyword>
<keyword evidence="9" id="KW-0325">Glycoprotein</keyword>
<proteinExistence type="predicted"/>
<evidence type="ECO:0000256" key="9">
    <source>
        <dbReference type="ARBA" id="ARBA00023180"/>
    </source>
</evidence>
<keyword evidence="13" id="KW-1185">Reference proteome</keyword>
<reference evidence="14" key="1">
    <citation type="submission" date="2025-08" db="UniProtKB">
        <authorList>
            <consortium name="RefSeq"/>
        </authorList>
    </citation>
    <scope>IDENTIFICATION</scope>
    <source>
        <tissue evidence="14">Liver</tissue>
    </source>
</reference>
<evidence type="ECO:0000256" key="7">
    <source>
        <dbReference type="ARBA" id="ARBA00023136"/>
    </source>
</evidence>
<dbReference type="GO" id="GO:0002764">
    <property type="term" value="P:immune response-regulating signaling pathway"/>
    <property type="evidence" value="ECO:0007669"/>
    <property type="project" value="TreeGrafter"/>
</dbReference>
<feature type="domain" description="Ig-like" evidence="12">
    <location>
        <begin position="29"/>
        <end position="114"/>
    </location>
</feature>
<comment type="subcellular location">
    <subcellularLocation>
        <location evidence="1">Cell membrane</location>
        <topology evidence="1">Single-pass membrane protein</topology>
    </subcellularLocation>
</comment>
<keyword evidence="4 11" id="KW-0732">Signal</keyword>
<keyword evidence="7" id="KW-0472">Membrane</keyword>
<evidence type="ECO:0000256" key="8">
    <source>
        <dbReference type="ARBA" id="ARBA00023157"/>
    </source>
</evidence>
<keyword evidence="5" id="KW-0677">Repeat</keyword>
<accession>A0A3Q0CBL5</accession>
<dbReference type="InterPro" id="IPR013151">
    <property type="entry name" value="Immunoglobulin_dom"/>
</dbReference>
<evidence type="ECO:0000313" key="13">
    <source>
        <dbReference type="Proteomes" id="UP000886700"/>
    </source>
</evidence>
<evidence type="ECO:0000256" key="10">
    <source>
        <dbReference type="ARBA" id="ARBA00023319"/>
    </source>
</evidence>
<dbReference type="OrthoDB" id="9427497at2759"/>
<evidence type="ECO:0000256" key="1">
    <source>
        <dbReference type="ARBA" id="ARBA00004162"/>
    </source>
</evidence>
<dbReference type="Proteomes" id="UP000886700">
    <property type="component" value="Unplaced"/>
</dbReference>
<evidence type="ECO:0000256" key="4">
    <source>
        <dbReference type="ARBA" id="ARBA00022729"/>
    </source>
</evidence>
<gene>
    <name evidence="14" type="primary">LOC101841159</name>
</gene>
<feature type="signal peptide" evidence="11">
    <location>
        <begin position="1"/>
        <end position="23"/>
    </location>
</feature>
<dbReference type="InterPro" id="IPR036179">
    <property type="entry name" value="Ig-like_dom_sf"/>
</dbReference>
<feature type="chain" id="PRO_5018023720" evidence="11">
    <location>
        <begin position="24"/>
        <end position="694"/>
    </location>
</feature>
<keyword evidence="6" id="KW-1133">Transmembrane helix</keyword>
<dbReference type="Pfam" id="PF00047">
    <property type="entry name" value="ig"/>
    <property type="match status" value="1"/>
</dbReference>
<dbReference type="SUPFAM" id="SSF48726">
    <property type="entry name" value="Immunoglobulin"/>
    <property type="match status" value="6"/>
</dbReference>
<keyword evidence="10" id="KW-0393">Immunoglobulin domain</keyword>
<dbReference type="GeneID" id="101841159"/>
<dbReference type="GO" id="GO:0005886">
    <property type="term" value="C:plasma membrane"/>
    <property type="evidence" value="ECO:0007669"/>
    <property type="project" value="UniProtKB-SubCell"/>
</dbReference>
<evidence type="ECO:0000256" key="2">
    <source>
        <dbReference type="ARBA" id="ARBA00022475"/>
    </source>
</evidence>
<dbReference type="AlphaFoldDB" id="A0A3Q0CBL5"/>
<sequence length="694" mass="77675">MIQILTFLLCLGLSLDRKNPVLAGGLFKPTLRAVPRNVVTIGNQVTIICEGPLDAKEYHLYKDGKPDSQIPPTHQDTEEKGKLFISSIESHNAGQYSCYYKNPAGTSEQSDILELVVTGVYSIKVILSSLPSPVVPSKSYRILQCSSQEKYDSFILMKEDQKFSSSMASKNTNTRLFHAQFPVGPVSHIQRWIFTCYGYYKNSSQLWSLPSNHLELLVSGIYNKPTLSALQNPIVTLGGSVNLSCVSNQRYNSFILIKDKQFSSSMDLQYIYTGMSPAIFQVGPITISERWRFSCYGYYSSKPHVLSEGSDILELLVSGTLQKPTIKAEPGSVITTNNSVTIFCEGNMKNQIYFLYKEGSPIIRHRLIEPGQYYKVNFFISSITQYHAGRYRCYCYNVDGWSHHSDSLELVVTGVHHDKPILSALPSPMVKSGMNVTLQCVSSKEYDCFIVTTEDKNFSRSLKAQYIHSGQSQALFPEISATYRKHGPFRCYGYYKSKPYIWSEASEPLEIYVSGLSKKPSLLTKQGPILTPGENLTLQCCSDMSYDRFALSREGGSYLSQMYAHHTRDGESHANFTLVSVNFSTGGRYRCFGSHNFSSEWSAPSDPLDILITASSENVTVSQNMSKPKTASESQEYHTVENAIRMGMASFILVFLGILVFRACQSCRQIQHANGLSVGDTELHLLQCHGLDNK</sequence>
<dbReference type="GO" id="GO:0007166">
    <property type="term" value="P:cell surface receptor signaling pathway"/>
    <property type="evidence" value="ECO:0007669"/>
    <property type="project" value="UniProtKB-ARBA"/>
</dbReference>
<dbReference type="PANTHER" id="PTHR11738:SF179">
    <property type="entry name" value="LEUKOCYTE IMMUNOGLOBULIN-LIKE RECEPTOR SUBFAMILY A MEMBER 5"/>
    <property type="match status" value="1"/>
</dbReference>
<dbReference type="InterPro" id="IPR003598">
    <property type="entry name" value="Ig_sub2"/>
</dbReference>
<evidence type="ECO:0000256" key="6">
    <source>
        <dbReference type="ARBA" id="ARBA00022989"/>
    </source>
</evidence>
<dbReference type="RefSeq" id="XP_021079740.1">
    <property type="nucleotide sequence ID" value="XM_021224081.2"/>
</dbReference>
<evidence type="ECO:0000256" key="11">
    <source>
        <dbReference type="SAM" id="SignalP"/>
    </source>
</evidence>
<dbReference type="FunFam" id="2.60.40.10:FF:000049">
    <property type="entry name" value="Leukocyte immunoglobulin-like receptor subfamily B member 1"/>
    <property type="match status" value="6"/>
</dbReference>
<dbReference type="SMART" id="SM00408">
    <property type="entry name" value="IGc2"/>
    <property type="match status" value="3"/>
</dbReference>
<dbReference type="InterPro" id="IPR003599">
    <property type="entry name" value="Ig_sub"/>
</dbReference>
<evidence type="ECO:0000259" key="12">
    <source>
        <dbReference type="PROSITE" id="PS50835"/>
    </source>
</evidence>
<dbReference type="KEGG" id="maua:101841159"/>
<evidence type="ECO:0000313" key="14">
    <source>
        <dbReference type="RefSeq" id="XP_021079740.1"/>
    </source>
</evidence>
<dbReference type="InterPro" id="IPR050412">
    <property type="entry name" value="Ig-like_Receptors_ImmuneReg"/>
</dbReference>
<dbReference type="InterPro" id="IPR007110">
    <property type="entry name" value="Ig-like_dom"/>
</dbReference>
<keyword evidence="3" id="KW-0812">Transmembrane</keyword>
<dbReference type="SMART" id="SM00409">
    <property type="entry name" value="IG"/>
    <property type="match status" value="3"/>
</dbReference>
<dbReference type="PROSITE" id="PS50835">
    <property type="entry name" value="IG_LIKE"/>
    <property type="match status" value="1"/>
</dbReference>